<dbReference type="AlphaFoldDB" id="A0A318XP47"/>
<evidence type="ECO:0000313" key="11">
    <source>
        <dbReference type="EMBL" id="PYG87398.1"/>
    </source>
</evidence>
<dbReference type="GO" id="GO:0009847">
    <property type="term" value="P:spore germination"/>
    <property type="evidence" value="ECO:0007669"/>
    <property type="project" value="InterPro"/>
</dbReference>
<reference evidence="11 12" key="1">
    <citation type="submission" date="2018-06" db="EMBL/GenBank/DDBJ databases">
        <title>Genomic Encyclopedia of Type Strains, Phase I: the one thousand microbial genomes (KMG-I) project.</title>
        <authorList>
            <person name="Kyrpides N."/>
        </authorList>
    </citation>
    <scope>NUCLEOTIDE SEQUENCE [LARGE SCALE GENOMIC DNA]</scope>
    <source>
        <strain evidence="11 12">DSM 19573</strain>
    </source>
</reference>
<keyword evidence="12" id="KW-1185">Reference proteome</keyword>
<organism evidence="11 12">
    <name type="scientific">Ruminiclostridium sufflavum DSM 19573</name>
    <dbReference type="NCBI Taxonomy" id="1121337"/>
    <lineage>
        <taxon>Bacteria</taxon>
        <taxon>Bacillati</taxon>
        <taxon>Bacillota</taxon>
        <taxon>Clostridia</taxon>
        <taxon>Eubacteriales</taxon>
        <taxon>Oscillospiraceae</taxon>
        <taxon>Ruminiclostridium</taxon>
    </lineage>
</organism>
<evidence type="ECO:0000259" key="9">
    <source>
        <dbReference type="Pfam" id="PF05504"/>
    </source>
</evidence>
<dbReference type="PANTHER" id="PTHR35789">
    <property type="entry name" value="SPORE GERMINATION PROTEIN B3"/>
    <property type="match status" value="1"/>
</dbReference>
<dbReference type="Gene3D" id="3.30.300.210">
    <property type="entry name" value="Nutrient germinant receptor protein C, domain 3"/>
    <property type="match status" value="1"/>
</dbReference>
<dbReference type="RefSeq" id="WP_110462099.1">
    <property type="nucleotide sequence ID" value="NZ_QKMR01000011.1"/>
</dbReference>
<evidence type="ECO:0000256" key="1">
    <source>
        <dbReference type="ARBA" id="ARBA00004635"/>
    </source>
</evidence>
<dbReference type="NCBIfam" id="TIGR02887">
    <property type="entry name" value="spore_ger_x_C"/>
    <property type="match status" value="1"/>
</dbReference>
<evidence type="ECO:0000259" key="10">
    <source>
        <dbReference type="Pfam" id="PF25198"/>
    </source>
</evidence>
<keyword evidence="7" id="KW-0449">Lipoprotein</keyword>
<evidence type="ECO:0000313" key="12">
    <source>
        <dbReference type="Proteomes" id="UP000248132"/>
    </source>
</evidence>
<dbReference type="Pfam" id="PF05504">
    <property type="entry name" value="Spore_GerAC"/>
    <property type="match status" value="1"/>
</dbReference>
<dbReference type="OrthoDB" id="9816067at2"/>
<keyword evidence="3" id="KW-0309">Germination</keyword>
<dbReference type="Pfam" id="PF25198">
    <property type="entry name" value="Spore_GerAC_N"/>
    <property type="match status" value="1"/>
</dbReference>
<evidence type="ECO:0000256" key="2">
    <source>
        <dbReference type="ARBA" id="ARBA00007886"/>
    </source>
</evidence>
<feature type="domain" description="Spore germination GerAC-like C-terminal" evidence="9">
    <location>
        <begin position="252"/>
        <end position="418"/>
    </location>
</feature>
<accession>A0A318XP47</accession>
<feature type="domain" description="Spore germination protein N-terminal" evidence="10">
    <location>
        <begin position="24"/>
        <end position="205"/>
    </location>
</feature>
<comment type="caution">
    <text evidence="11">The sequence shown here is derived from an EMBL/GenBank/DDBJ whole genome shotgun (WGS) entry which is preliminary data.</text>
</comment>
<dbReference type="EMBL" id="QKMR01000011">
    <property type="protein sequence ID" value="PYG87398.1"/>
    <property type="molecule type" value="Genomic_DNA"/>
</dbReference>
<evidence type="ECO:0000256" key="6">
    <source>
        <dbReference type="ARBA" id="ARBA00023139"/>
    </source>
</evidence>
<dbReference type="InterPro" id="IPR046953">
    <property type="entry name" value="Spore_GerAC-like_C"/>
</dbReference>
<name>A0A318XP47_9FIRM</name>
<protein>
    <submittedName>
        <fullName evidence="11">Spore germination protein KC</fullName>
    </submittedName>
</protein>
<dbReference type="InterPro" id="IPR038501">
    <property type="entry name" value="Spore_GerAC_C_sf"/>
</dbReference>
<dbReference type="InterPro" id="IPR008844">
    <property type="entry name" value="Spore_GerAC-like"/>
</dbReference>
<dbReference type="InterPro" id="IPR057336">
    <property type="entry name" value="GerAC_N"/>
</dbReference>
<evidence type="ECO:0000256" key="4">
    <source>
        <dbReference type="ARBA" id="ARBA00022729"/>
    </source>
</evidence>
<evidence type="ECO:0000256" key="7">
    <source>
        <dbReference type="ARBA" id="ARBA00023288"/>
    </source>
</evidence>
<evidence type="ECO:0000256" key="3">
    <source>
        <dbReference type="ARBA" id="ARBA00022544"/>
    </source>
</evidence>
<gene>
    <name evidence="11" type="ORF">LY28_02066</name>
</gene>
<feature type="region of interest" description="Disordered" evidence="8">
    <location>
        <begin position="57"/>
        <end position="82"/>
    </location>
</feature>
<dbReference type="Proteomes" id="UP000248132">
    <property type="component" value="Unassembled WGS sequence"/>
</dbReference>
<feature type="compositionally biased region" description="Polar residues" evidence="8">
    <location>
        <begin position="73"/>
        <end position="82"/>
    </location>
</feature>
<keyword evidence="4" id="KW-0732">Signal</keyword>
<dbReference type="PANTHER" id="PTHR35789:SF1">
    <property type="entry name" value="SPORE GERMINATION PROTEIN B3"/>
    <property type="match status" value="1"/>
</dbReference>
<proteinExistence type="inferred from homology"/>
<dbReference type="GO" id="GO:0016020">
    <property type="term" value="C:membrane"/>
    <property type="evidence" value="ECO:0007669"/>
    <property type="project" value="UniProtKB-SubCell"/>
</dbReference>
<comment type="subcellular location">
    <subcellularLocation>
        <location evidence="1">Membrane</location>
        <topology evidence="1">Lipid-anchor</topology>
    </subcellularLocation>
</comment>
<keyword evidence="5" id="KW-0472">Membrane</keyword>
<evidence type="ECO:0000256" key="5">
    <source>
        <dbReference type="ARBA" id="ARBA00023136"/>
    </source>
</evidence>
<evidence type="ECO:0000256" key="8">
    <source>
        <dbReference type="SAM" id="MobiDB-lite"/>
    </source>
</evidence>
<comment type="similarity">
    <text evidence="2">Belongs to the GerABKC lipoprotein family.</text>
</comment>
<dbReference type="PROSITE" id="PS51257">
    <property type="entry name" value="PROKAR_LIPOPROTEIN"/>
    <property type="match status" value="1"/>
</dbReference>
<sequence>MLRKISLFISAVLVLNILLTGCYDSMEIDSEVYALVLGIDKGVNNKIILSIQYSTYKSSGGGSSEESGKNGEDSQSSSNKISDTNIQTIEAPSILEGIDMLGMAVSRRISLMHTKMIVFSEEIAKEGVGNYIAPIVRYRETRKTMHVAIVKGKAEEFINENKTNIGDSLAKAIELLTTQSKNTGFFPEARFTSFYRGIMSSYESAVAIHGGINNFDKLPKGNHSSTSPLIVDTGFLPDELPRKGVTKREFVGTAVFRGDKLAGALNSNETRYYLLLLGKYKRGIITIDDREKPGNEIAVDIRLGRHPMIKCRFENGNPVIDVNLKIESEIESINSRINYESIDNLDSLDSQIKDYLQSGLNKLIEKTQKELKADIFGFGHKVAGYFPTIQEWEQYNWPSHYPYAKVNLTVDVSIRRTGLLIYSSPFKAWEDKTEEKEGKK</sequence>
<keyword evidence="6" id="KW-0564">Palmitate</keyword>